<comment type="caution">
    <text evidence="2">The sequence shown here is derived from an EMBL/GenBank/DDBJ whole genome shotgun (WGS) entry which is preliminary data.</text>
</comment>
<sequence length="151" mass="16722">MTTTLREKEAVALDAVASAQRALENLHSAKRRRQARTDLAEAAVALDLIQTATRNVKPYRGLFVQCAACRNLFNDEGSYLAHWRYDDGYTGCISTLSVLKGMGFVVERHKYGRDLGLDYVLGLPETPKTESRHDYKFSNAASPPGNGSENL</sequence>
<feature type="compositionally biased region" description="Polar residues" evidence="1">
    <location>
        <begin position="139"/>
        <end position="151"/>
    </location>
</feature>
<dbReference type="EMBL" id="FCOM02000184">
    <property type="protein sequence ID" value="SAL88811.1"/>
    <property type="molecule type" value="Genomic_DNA"/>
</dbReference>
<evidence type="ECO:0000313" key="3">
    <source>
        <dbReference type="Proteomes" id="UP000055019"/>
    </source>
</evidence>
<evidence type="ECO:0000256" key="1">
    <source>
        <dbReference type="SAM" id="MobiDB-lite"/>
    </source>
</evidence>
<dbReference type="AlphaFoldDB" id="A0A158L791"/>
<dbReference type="Proteomes" id="UP000055019">
    <property type="component" value="Unassembled WGS sequence"/>
</dbReference>
<name>A0A158L791_9BURK</name>
<gene>
    <name evidence="2" type="ORF">AWB74_08745</name>
</gene>
<keyword evidence="3" id="KW-1185">Reference proteome</keyword>
<organism evidence="2 3">
    <name type="scientific">Caballeronia arvi</name>
    <dbReference type="NCBI Taxonomy" id="1777135"/>
    <lineage>
        <taxon>Bacteria</taxon>
        <taxon>Pseudomonadati</taxon>
        <taxon>Pseudomonadota</taxon>
        <taxon>Betaproteobacteria</taxon>
        <taxon>Burkholderiales</taxon>
        <taxon>Burkholderiaceae</taxon>
        <taxon>Caballeronia</taxon>
    </lineage>
</organism>
<evidence type="ECO:0000313" key="2">
    <source>
        <dbReference type="EMBL" id="SAL88811.1"/>
    </source>
</evidence>
<proteinExistence type="predicted"/>
<feature type="region of interest" description="Disordered" evidence="1">
    <location>
        <begin position="128"/>
        <end position="151"/>
    </location>
</feature>
<protein>
    <submittedName>
        <fullName evidence="2">Uncharacterized protein</fullName>
    </submittedName>
</protein>
<accession>A0A158L791</accession>
<reference evidence="2" key="1">
    <citation type="submission" date="2016-01" db="EMBL/GenBank/DDBJ databases">
        <authorList>
            <person name="Peeters C."/>
        </authorList>
    </citation>
    <scope>NUCLEOTIDE SEQUENCE [LARGE SCALE GENOMIC DNA]</scope>
    <source>
        <strain evidence="2">LMG 29317</strain>
    </source>
</reference>